<dbReference type="EMBL" id="QFWX01000001">
    <property type="protein sequence ID" value="PXX93302.1"/>
    <property type="molecule type" value="Genomic_DNA"/>
</dbReference>
<evidence type="ECO:0000313" key="5">
    <source>
        <dbReference type="Proteomes" id="UP000253987"/>
    </source>
</evidence>
<organism evidence="4 5">
    <name type="scientific">Marinobacter vulgaris</name>
    <dbReference type="NCBI Taxonomy" id="1928331"/>
    <lineage>
        <taxon>Bacteria</taxon>
        <taxon>Pseudomonadati</taxon>
        <taxon>Pseudomonadota</taxon>
        <taxon>Gammaproteobacteria</taxon>
        <taxon>Pseudomonadales</taxon>
        <taxon>Marinobacteraceae</taxon>
        <taxon>Marinobacter</taxon>
    </lineage>
</organism>
<accession>A0A2V3ZPL3</accession>
<name>A0A2V3ZPL3_9GAMM</name>
<reference evidence="4 5" key="2">
    <citation type="submission" date="2018-06" db="EMBL/GenBank/DDBJ databases">
        <title>Marinobactersediminissp. nov, a moderately halophilic bacterium isolated from marine solar saltern.</title>
        <authorList>
            <person name="Zhang Y."/>
        </authorList>
    </citation>
    <scope>NUCLEOTIDE SEQUENCE [LARGE SCALE GENOMIC DNA]</scope>
    <source>
        <strain evidence="4 5">F01</strain>
    </source>
</reference>
<dbReference type="InterPro" id="IPR050595">
    <property type="entry name" value="Bact_response_regulator"/>
</dbReference>
<sequence>MVRQSEELQRILYVEDDADIRAVAELALETVGGFSLKSCSSGQEALRDGPDFAPDLILLDVMMPGMDGPSTFRAMQQLPALKGRPVVFMTAKVQTEEIAFYRELGAVEVIPKPFDPMTLADQIREIWTSKV</sequence>
<dbReference type="RefSeq" id="WP_114611231.1">
    <property type="nucleotide sequence ID" value="NZ_QFWX01000001.1"/>
</dbReference>
<dbReference type="GO" id="GO:0000160">
    <property type="term" value="P:phosphorelay signal transduction system"/>
    <property type="evidence" value="ECO:0007669"/>
    <property type="project" value="InterPro"/>
</dbReference>
<dbReference type="Gene3D" id="3.40.50.2300">
    <property type="match status" value="1"/>
</dbReference>
<dbReference type="AlphaFoldDB" id="A0A2V3ZPL3"/>
<evidence type="ECO:0000259" key="3">
    <source>
        <dbReference type="PROSITE" id="PS50110"/>
    </source>
</evidence>
<feature type="modified residue" description="4-aspartylphosphate" evidence="2">
    <location>
        <position position="60"/>
    </location>
</feature>
<evidence type="ECO:0000256" key="2">
    <source>
        <dbReference type="PROSITE-ProRule" id="PRU00169"/>
    </source>
</evidence>
<keyword evidence="5" id="KW-1185">Reference proteome</keyword>
<dbReference type="SUPFAM" id="SSF52172">
    <property type="entry name" value="CheY-like"/>
    <property type="match status" value="1"/>
</dbReference>
<proteinExistence type="predicted"/>
<protein>
    <recommendedName>
        <fullName evidence="3">Response regulatory domain-containing protein</fullName>
    </recommendedName>
</protein>
<gene>
    <name evidence="4" type="ORF">DIT71_00420</name>
</gene>
<dbReference type="PROSITE" id="PS50110">
    <property type="entry name" value="RESPONSE_REGULATORY"/>
    <property type="match status" value="1"/>
</dbReference>
<reference evidence="5" key="1">
    <citation type="submission" date="2018-05" db="EMBL/GenBank/DDBJ databases">
        <authorList>
            <person name="Lu D."/>
        </authorList>
    </citation>
    <scope>NUCLEOTIDE SEQUENCE [LARGE SCALE GENOMIC DNA]</scope>
    <source>
        <strain evidence="5">F01</strain>
    </source>
</reference>
<feature type="domain" description="Response regulatory" evidence="3">
    <location>
        <begin position="10"/>
        <end position="127"/>
    </location>
</feature>
<dbReference type="Pfam" id="PF00072">
    <property type="entry name" value="Response_reg"/>
    <property type="match status" value="1"/>
</dbReference>
<comment type="caution">
    <text evidence="4">The sequence shown here is derived from an EMBL/GenBank/DDBJ whole genome shotgun (WGS) entry which is preliminary data.</text>
</comment>
<evidence type="ECO:0000256" key="1">
    <source>
        <dbReference type="ARBA" id="ARBA00022553"/>
    </source>
</evidence>
<dbReference type="SMART" id="SM00448">
    <property type="entry name" value="REC"/>
    <property type="match status" value="1"/>
</dbReference>
<dbReference type="PANTHER" id="PTHR44591">
    <property type="entry name" value="STRESS RESPONSE REGULATOR PROTEIN 1"/>
    <property type="match status" value="1"/>
</dbReference>
<dbReference type="InterPro" id="IPR001789">
    <property type="entry name" value="Sig_transdc_resp-reg_receiver"/>
</dbReference>
<dbReference type="OrthoDB" id="9800897at2"/>
<keyword evidence="1 2" id="KW-0597">Phosphoprotein</keyword>
<dbReference type="PANTHER" id="PTHR44591:SF3">
    <property type="entry name" value="RESPONSE REGULATORY DOMAIN-CONTAINING PROTEIN"/>
    <property type="match status" value="1"/>
</dbReference>
<dbReference type="Proteomes" id="UP000253987">
    <property type="component" value="Unassembled WGS sequence"/>
</dbReference>
<evidence type="ECO:0000313" key="4">
    <source>
        <dbReference type="EMBL" id="PXX93302.1"/>
    </source>
</evidence>
<dbReference type="InterPro" id="IPR011006">
    <property type="entry name" value="CheY-like_superfamily"/>
</dbReference>